<dbReference type="InterPro" id="IPR044198">
    <property type="entry name" value="DEK"/>
</dbReference>
<keyword evidence="2" id="KW-0156">Chromatin regulator</keyword>
<keyword evidence="4" id="KW-0539">Nucleus</keyword>
<dbReference type="PROSITE" id="PS51998">
    <property type="entry name" value="DEK_C"/>
    <property type="match status" value="1"/>
</dbReference>
<evidence type="ECO:0000256" key="2">
    <source>
        <dbReference type="ARBA" id="ARBA00022853"/>
    </source>
</evidence>
<dbReference type="GO" id="GO:0042393">
    <property type="term" value="F:histone binding"/>
    <property type="evidence" value="ECO:0007669"/>
    <property type="project" value="TreeGrafter"/>
</dbReference>
<name>A0A437CKG9_ORYJA</name>
<proteinExistence type="predicted"/>
<evidence type="ECO:0000256" key="5">
    <source>
        <dbReference type="SAM" id="MobiDB-lite"/>
    </source>
</evidence>
<evidence type="ECO:0000259" key="6">
    <source>
        <dbReference type="PROSITE" id="PS51998"/>
    </source>
</evidence>
<evidence type="ECO:0000313" key="8">
    <source>
        <dbReference type="Proteomes" id="UP000283210"/>
    </source>
</evidence>
<evidence type="ECO:0000256" key="4">
    <source>
        <dbReference type="ARBA" id="ARBA00023242"/>
    </source>
</evidence>
<dbReference type="SMART" id="SM00513">
    <property type="entry name" value="SAP"/>
    <property type="match status" value="1"/>
</dbReference>
<feature type="compositionally biased region" description="Basic residues" evidence="5">
    <location>
        <begin position="282"/>
        <end position="297"/>
    </location>
</feature>
<dbReference type="GO" id="GO:2000779">
    <property type="term" value="P:regulation of double-strand break repair"/>
    <property type="evidence" value="ECO:0007669"/>
    <property type="project" value="TreeGrafter"/>
</dbReference>
<evidence type="ECO:0000256" key="3">
    <source>
        <dbReference type="ARBA" id="ARBA00023125"/>
    </source>
</evidence>
<dbReference type="EMBL" id="CM012452">
    <property type="protein sequence ID" value="RVE63256.1"/>
    <property type="molecule type" value="Genomic_DNA"/>
</dbReference>
<keyword evidence="3" id="KW-0238">DNA-binding</keyword>
<reference evidence="7 8" key="1">
    <citation type="submission" date="2018-11" db="EMBL/GenBank/DDBJ databases">
        <authorList>
            <person name="Lopez-Roques C."/>
            <person name="Donnadieu C."/>
            <person name="Bouchez O."/>
            <person name="Klopp C."/>
            <person name="Cabau C."/>
            <person name="Zahm M."/>
        </authorList>
    </citation>
    <scope>NUCLEOTIDE SEQUENCE [LARGE SCALE GENOMIC DNA]</scope>
    <source>
        <strain evidence="7">RS831</strain>
        <tissue evidence="7">Whole body</tissue>
    </source>
</reference>
<gene>
    <name evidence="7" type="ORF">OJAV_G00164110</name>
</gene>
<dbReference type="GO" id="GO:0003677">
    <property type="term" value="F:DNA binding"/>
    <property type="evidence" value="ECO:0007669"/>
    <property type="project" value="UniProtKB-KW"/>
</dbReference>
<dbReference type="Gene3D" id="1.10.10.60">
    <property type="entry name" value="Homeodomain-like"/>
    <property type="match status" value="1"/>
</dbReference>
<keyword evidence="8" id="KW-1185">Reference proteome</keyword>
<dbReference type="AlphaFoldDB" id="A0A437CKG9"/>
<accession>A0A437CKG9</accession>
<organism evidence="7 8">
    <name type="scientific">Oryzias javanicus</name>
    <name type="common">Javanese ricefish</name>
    <name type="synonym">Aplocheilus javanicus</name>
    <dbReference type="NCBI Taxonomy" id="123683"/>
    <lineage>
        <taxon>Eukaryota</taxon>
        <taxon>Metazoa</taxon>
        <taxon>Chordata</taxon>
        <taxon>Craniata</taxon>
        <taxon>Vertebrata</taxon>
        <taxon>Euteleostomi</taxon>
        <taxon>Actinopterygii</taxon>
        <taxon>Neopterygii</taxon>
        <taxon>Teleostei</taxon>
        <taxon>Neoteleostei</taxon>
        <taxon>Acanthomorphata</taxon>
        <taxon>Ovalentaria</taxon>
        <taxon>Atherinomorphae</taxon>
        <taxon>Beloniformes</taxon>
        <taxon>Adrianichthyidae</taxon>
        <taxon>Oryziinae</taxon>
        <taxon>Oryzias</taxon>
    </lineage>
</organism>
<evidence type="ECO:0000256" key="1">
    <source>
        <dbReference type="ARBA" id="ARBA00004123"/>
    </source>
</evidence>
<dbReference type="InterPro" id="IPR014876">
    <property type="entry name" value="DEK_C"/>
</dbReference>
<feature type="region of interest" description="Disordered" evidence="5">
    <location>
        <begin position="45"/>
        <end position="175"/>
    </location>
</feature>
<feature type="compositionally biased region" description="Polar residues" evidence="5">
    <location>
        <begin position="107"/>
        <end position="116"/>
    </location>
</feature>
<dbReference type="Pfam" id="PF08766">
    <property type="entry name" value="DEK_C"/>
    <property type="match status" value="1"/>
</dbReference>
<evidence type="ECO:0000313" key="7">
    <source>
        <dbReference type="EMBL" id="RVE63256.1"/>
    </source>
</evidence>
<feature type="region of interest" description="Disordered" evidence="5">
    <location>
        <begin position="279"/>
        <end position="440"/>
    </location>
</feature>
<dbReference type="SUPFAM" id="SSF109715">
    <property type="entry name" value="DEK C-terminal domain"/>
    <property type="match status" value="1"/>
</dbReference>
<feature type="domain" description="DEK-C" evidence="6">
    <location>
        <begin position="436"/>
        <end position="492"/>
    </location>
</feature>
<dbReference type="GO" id="GO:0006325">
    <property type="term" value="P:chromatin organization"/>
    <property type="evidence" value="ECO:0007669"/>
    <property type="project" value="UniProtKB-KW"/>
</dbReference>
<dbReference type="PANTHER" id="PTHR13468">
    <property type="entry name" value="DEK PROTEIN"/>
    <property type="match status" value="1"/>
</dbReference>
<dbReference type="OrthoDB" id="370884at2759"/>
<dbReference type="GO" id="GO:0005634">
    <property type="term" value="C:nucleus"/>
    <property type="evidence" value="ECO:0007669"/>
    <property type="project" value="UniProtKB-SubCell"/>
</dbReference>
<reference evidence="7 8" key="2">
    <citation type="submission" date="2019-01" db="EMBL/GenBank/DDBJ databases">
        <title>A chromosome length genome reference of the Java medaka (oryzias javanicus).</title>
        <authorList>
            <person name="Herpin A."/>
            <person name="Takehana Y."/>
            <person name="Naruse K."/>
            <person name="Ansai S."/>
            <person name="Kawaguchi M."/>
        </authorList>
    </citation>
    <scope>NUCLEOTIDE SEQUENCE [LARGE SCALE GENOMIC DNA]</scope>
    <source>
        <strain evidence="7">RS831</strain>
        <tissue evidence="7">Whole body</tissue>
    </source>
</reference>
<feature type="compositionally biased region" description="Basic and acidic residues" evidence="5">
    <location>
        <begin position="349"/>
        <end position="368"/>
    </location>
</feature>
<comment type="subcellular location">
    <subcellularLocation>
        <location evidence="1">Nucleus</location>
    </subcellularLocation>
</comment>
<dbReference type="PANTHER" id="PTHR13468:SF1">
    <property type="entry name" value="PROTEIN DEK"/>
    <property type="match status" value="1"/>
</dbReference>
<dbReference type="InterPro" id="IPR003034">
    <property type="entry name" value="SAP_dom"/>
</dbReference>
<feature type="compositionally biased region" description="Acidic residues" evidence="5">
    <location>
        <begin position="332"/>
        <end position="348"/>
    </location>
</feature>
<dbReference type="Proteomes" id="UP000283210">
    <property type="component" value="Chromosome 16"/>
</dbReference>
<feature type="compositionally biased region" description="Basic and acidic residues" evidence="5">
    <location>
        <begin position="152"/>
        <end position="175"/>
    </location>
</feature>
<sequence length="492" mass="54544">MQERPLVPDELDALTGSGRFCWRRTAPSGWKVLELLSCVLRRHRGGGEQTKLKPAGRDTTALDGPLSPRTGRGQQGSARHPEEEDCPISGAAAVAPPPRETAMVKSNGLSDSSTCGAMSSSAASEEDHEEAGPDRSGSSGGSGVLQGKRAKKTVERLDLQAPKQKEKLRIGDGAGDKLGDIPRTSYQISRMKAADLKPLHSILYDRPGKVSTMKRNLRLFNGFPFQEDSEQFHRKRDKLLKSSALSNSKLRLLCTVLDLEKKGTHSDLIHRILGFLLSPKNSGKRLPAKKRRRSKKKLSGEESRKKTRERSSCSPKKSRTGSKSSAIVMDSSSDEDEETAAAPSDEEEERRSESSEDEEQSSRSESDRAKKKTAPSQETPTKKRLKKRSWEELPPRKKKAAPLRPAAKVKKADSSRASSTDSSDDDQPLIRMVKTSPSDEKLKETLQTLLRDADLEEMTMKKICQQVFDMFPEHDLSSRKDFIKQTVKEIIT</sequence>
<protein>
    <recommendedName>
        <fullName evidence="6">DEK-C domain-containing protein</fullName>
    </recommendedName>
</protein>